<accession>A0ABV6J2Z8</accession>
<keyword evidence="1" id="KW-1133">Transmembrane helix</keyword>
<protein>
    <recommendedName>
        <fullName evidence="4">DUF2550 family protein</fullName>
    </recommendedName>
</protein>
<dbReference type="Proteomes" id="UP001589789">
    <property type="component" value="Unassembled WGS sequence"/>
</dbReference>
<keyword evidence="3" id="KW-1185">Reference proteome</keyword>
<proteinExistence type="predicted"/>
<evidence type="ECO:0000313" key="2">
    <source>
        <dbReference type="EMBL" id="MFC0389203.1"/>
    </source>
</evidence>
<evidence type="ECO:0000256" key="1">
    <source>
        <dbReference type="SAM" id="Phobius"/>
    </source>
</evidence>
<keyword evidence="1" id="KW-0472">Membrane</keyword>
<name>A0ABV6J2Z8_9PROT</name>
<feature type="transmembrane region" description="Helical" evidence="1">
    <location>
        <begin position="12"/>
        <end position="35"/>
    </location>
</feature>
<reference evidence="2 3" key="1">
    <citation type="submission" date="2024-09" db="EMBL/GenBank/DDBJ databases">
        <authorList>
            <person name="Sun Q."/>
            <person name="Mori K."/>
        </authorList>
    </citation>
    <scope>NUCLEOTIDE SEQUENCE [LARGE SCALE GENOMIC DNA]</scope>
    <source>
        <strain evidence="2 3">CCM 7468</strain>
    </source>
</reference>
<keyword evidence="1" id="KW-0812">Transmembrane</keyword>
<dbReference type="RefSeq" id="WP_377056357.1">
    <property type="nucleotide sequence ID" value="NZ_JBHLVZ010000098.1"/>
</dbReference>
<comment type="caution">
    <text evidence="2">The sequence shown here is derived from an EMBL/GenBank/DDBJ whole genome shotgun (WGS) entry which is preliminary data.</text>
</comment>
<evidence type="ECO:0008006" key="4">
    <source>
        <dbReference type="Google" id="ProtNLM"/>
    </source>
</evidence>
<dbReference type="EMBL" id="JBHLVZ010000098">
    <property type="protein sequence ID" value="MFC0389203.1"/>
    <property type="molecule type" value="Genomic_DNA"/>
</dbReference>
<gene>
    <name evidence="2" type="ORF">ACFFIC_27205</name>
</gene>
<organism evidence="2 3">
    <name type="scientific">Muricoccus vinaceus</name>
    <dbReference type="NCBI Taxonomy" id="424704"/>
    <lineage>
        <taxon>Bacteria</taxon>
        <taxon>Pseudomonadati</taxon>
        <taxon>Pseudomonadota</taxon>
        <taxon>Alphaproteobacteria</taxon>
        <taxon>Acetobacterales</taxon>
        <taxon>Roseomonadaceae</taxon>
        <taxon>Muricoccus</taxon>
    </lineage>
</organism>
<sequence length="149" mass="16406">MALSRGGAARGLATAVMVAGLGMMVLLGGAGWWAWYVRACRRKAVAALVGECPGLEDRLEGRDTTLLFSARDEMLGIASRRVTRLLPYALVRKWRTEAIYNSTDKRVGWNFIIKTADTAEPLWTIRLRSGAGHAVPNFWMAKFATHLNG</sequence>
<evidence type="ECO:0000313" key="3">
    <source>
        <dbReference type="Proteomes" id="UP001589789"/>
    </source>
</evidence>